<evidence type="ECO:0000259" key="3">
    <source>
        <dbReference type="Pfam" id="PF01248"/>
    </source>
</evidence>
<dbReference type="SUPFAM" id="SSF55315">
    <property type="entry name" value="L30e-like"/>
    <property type="match status" value="1"/>
</dbReference>
<proteinExistence type="inferred from homology"/>
<dbReference type="Gene3D" id="3.30.1330.30">
    <property type="match status" value="1"/>
</dbReference>
<evidence type="ECO:0000313" key="4">
    <source>
        <dbReference type="EMBL" id="KAK4657406.1"/>
    </source>
</evidence>
<dbReference type="InterPro" id="IPR004038">
    <property type="entry name" value="Ribosomal_eL8/eL30/eS12/Gad45"/>
</dbReference>
<accession>A0ABR0GNS2</accession>
<dbReference type="RefSeq" id="XP_062746379.1">
    <property type="nucleotide sequence ID" value="XM_062888169.1"/>
</dbReference>
<evidence type="ECO:0000256" key="2">
    <source>
        <dbReference type="SAM" id="MobiDB-lite"/>
    </source>
</evidence>
<evidence type="ECO:0000313" key="5">
    <source>
        <dbReference type="Proteomes" id="UP001323405"/>
    </source>
</evidence>
<protein>
    <submittedName>
        <fullName evidence="4">SnoRNA-binding protein</fullName>
    </submittedName>
</protein>
<feature type="compositionally biased region" description="Basic and acidic residues" evidence="2">
    <location>
        <begin position="115"/>
        <end position="143"/>
    </location>
</feature>
<evidence type="ECO:0000256" key="1">
    <source>
        <dbReference type="ARBA" id="ARBA00007337"/>
    </source>
</evidence>
<gene>
    <name evidence="4" type="primary">NHP2</name>
    <name evidence="4" type="ORF">QC762_212720</name>
</gene>
<dbReference type="Pfam" id="PF01248">
    <property type="entry name" value="Ribosomal_L7Ae"/>
    <property type="match status" value="1"/>
</dbReference>
<dbReference type="InterPro" id="IPR029064">
    <property type="entry name" value="Ribosomal_eL30-like_sf"/>
</dbReference>
<name>A0ABR0GNS2_9PEZI</name>
<sequence>MMVRAPTPLGIGARTSTLPLAPEILGAGGTGIQLAYKISGSPLHLKICKSRLVWRKGDSIIFVDSPLNRLNCLYYPDFSVITALISPRPSSVFTRRAQKVAKMTTKEVVDIVDKKEKKEKKSKDKSEKKKEKRSDSAGVTKEKKDKKKDKAKQEKLARAAEAHLNAEAAAAKVDSDVEVDPEDLIKPAEELVPFAFPLADDKTHKKIYKLIKKGAKVKSIHRGVKECEKAIKKTPAKTPATAPSDAPGLVIIAGDISPMDVIMHFPLLCEEHNVPYLFIKSRADLGVAACTKRATSVVMLKPSGKKAGKDTEMTDADKKSSVEEYLESYKEVLRIAQKEWDAQVQPWVKGTHSKQIAYRQANKQQ</sequence>
<feature type="domain" description="Ribosomal protein eL8/eL30/eS12/Gadd45" evidence="3">
    <location>
        <begin position="205"/>
        <end position="306"/>
    </location>
</feature>
<organism evidence="4 5">
    <name type="scientific">Podospora pseudocomata</name>
    <dbReference type="NCBI Taxonomy" id="2093779"/>
    <lineage>
        <taxon>Eukaryota</taxon>
        <taxon>Fungi</taxon>
        <taxon>Dikarya</taxon>
        <taxon>Ascomycota</taxon>
        <taxon>Pezizomycotina</taxon>
        <taxon>Sordariomycetes</taxon>
        <taxon>Sordariomycetidae</taxon>
        <taxon>Sordariales</taxon>
        <taxon>Podosporaceae</taxon>
        <taxon>Podospora</taxon>
    </lineage>
</organism>
<dbReference type="PROSITE" id="PS01082">
    <property type="entry name" value="RIBOSOMAL_L7AE"/>
    <property type="match status" value="1"/>
</dbReference>
<dbReference type="EMBL" id="JAFFHA010000004">
    <property type="protein sequence ID" value="KAK4657406.1"/>
    <property type="molecule type" value="Genomic_DNA"/>
</dbReference>
<feature type="region of interest" description="Disordered" evidence="2">
    <location>
        <begin position="115"/>
        <end position="158"/>
    </location>
</feature>
<keyword evidence="5" id="KW-1185">Reference proteome</keyword>
<dbReference type="InterPro" id="IPR004037">
    <property type="entry name" value="Ribosomal_eL8-like_CS"/>
</dbReference>
<dbReference type="Proteomes" id="UP001323405">
    <property type="component" value="Unassembled WGS sequence"/>
</dbReference>
<comment type="similarity">
    <text evidence="1">Belongs to the eukaryotic ribosomal protein eL8 family.</text>
</comment>
<reference evidence="4 5" key="1">
    <citation type="journal article" date="2023" name="bioRxiv">
        <title>High-quality genome assemblies of four members of thePodospora anserinaspecies complex.</title>
        <authorList>
            <person name="Ament-Velasquez S.L."/>
            <person name="Vogan A.A."/>
            <person name="Wallerman O."/>
            <person name="Hartmann F."/>
            <person name="Gautier V."/>
            <person name="Silar P."/>
            <person name="Giraud T."/>
            <person name="Johannesson H."/>
        </authorList>
    </citation>
    <scope>NUCLEOTIDE SEQUENCE [LARGE SCALE GENOMIC DNA]</scope>
    <source>
        <strain evidence="4 5">CBS 415.72m</strain>
    </source>
</reference>
<dbReference type="GeneID" id="87908076"/>
<comment type="caution">
    <text evidence="4">The sequence shown here is derived from an EMBL/GenBank/DDBJ whole genome shotgun (WGS) entry which is preliminary data.</text>
</comment>